<dbReference type="AlphaFoldDB" id="A0A8S1TUZ3"/>
<keyword evidence="1" id="KW-0812">Transmembrane</keyword>
<feature type="transmembrane region" description="Helical" evidence="1">
    <location>
        <begin position="35"/>
        <end position="53"/>
    </location>
</feature>
<reference evidence="2" key="1">
    <citation type="submission" date="2021-01" db="EMBL/GenBank/DDBJ databases">
        <authorList>
            <consortium name="Genoscope - CEA"/>
            <person name="William W."/>
        </authorList>
    </citation>
    <scope>NUCLEOTIDE SEQUENCE</scope>
</reference>
<evidence type="ECO:0000313" key="2">
    <source>
        <dbReference type="EMBL" id="CAD8155883.1"/>
    </source>
</evidence>
<dbReference type="Proteomes" id="UP000683925">
    <property type="component" value="Unassembled WGS sequence"/>
</dbReference>
<proteinExistence type="predicted"/>
<evidence type="ECO:0000313" key="3">
    <source>
        <dbReference type="Proteomes" id="UP000683925"/>
    </source>
</evidence>
<keyword evidence="1" id="KW-1133">Transmembrane helix</keyword>
<keyword evidence="1" id="KW-0472">Membrane</keyword>
<protein>
    <submittedName>
        <fullName evidence="2">Uncharacterized protein</fullName>
    </submittedName>
</protein>
<sequence length="54" mass="6129">MIDTGKTNKYLHSPVEIFKLSNDPLNHLHILNQECSYIVPICIIVCVLIYVSSV</sequence>
<gene>
    <name evidence="2" type="ORF">POCTA_138.1.T0310181</name>
</gene>
<accession>A0A8S1TUZ3</accession>
<keyword evidence="3" id="KW-1185">Reference proteome</keyword>
<comment type="caution">
    <text evidence="2">The sequence shown here is derived from an EMBL/GenBank/DDBJ whole genome shotgun (WGS) entry which is preliminary data.</text>
</comment>
<evidence type="ECO:0000256" key="1">
    <source>
        <dbReference type="SAM" id="Phobius"/>
    </source>
</evidence>
<organism evidence="2 3">
    <name type="scientific">Paramecium octaurelia</name>
    <dbReference type="NCBI Taxonomy" id="43137"/>
    <lineage>
        <taxon>Eukaryota</taxon>
        <taxon>Sar</taxon>
        <taxon>Alveolata</taxon>
        <taxon>Ciliophora</taxon>
        <taxon>Intramacronucleata</taxon>
        <taxon>Oligohymenophorea</taxon>
        <taxon>Peniculida</taxon>
        <taxon>Parameciidae</taxon>
        <taxon>Paramecium</taxon>
    </lineage>
</organism>
<name>A0A8S1TUZ3_PAROT</name>
<dbReference type="EMBL" id="CAJJDP010000031">
    <property type="protein sequence ID" value="CAD8155883.1"/>
    <property type="molecule type" value="Genomic_DNA"/>
</dbReference>